<gene>
    <name evidence="2" type="ORF">QCA50_009618</name>
</gene>
<evidence type="ECO:0000256" key="1">
    <source>
        <dbReference type="SAM" id="MobiDB-lite"/>
    </source>
</evidence>
<comment type="caution">
    <text evidence="2">The sequence shown here is derived from an EMBL/GenBank/DDBJ whole genome shotgun (WGS) entry which is preliminary data.</text>
</comment>
<feature type="compositionally biased region" description="Basic and acidic residues" evidence="1">
    <location>
        <begin position="236"/>
        <end position="272"/>
    </location>
</feature>
<evidence type="ECO:0008006" key="4">
    <source>
        <dbReference type="Google" id="ProtNLM"/>
    </source>
</evidence>
<organism evidence="2 3">
    <name type="scientific">Cerrena zonata</name>
    <dbReference type="NCBI Taxonomy" id="2478898"/>
    <lineage>
        <taxon>Eukaryota</taxon>
        <taxon>Fungi</taxon>
        <taxon>Dikarya</taxon>
        <taxon>Basidiomycota</taxon>
        <taxon>Agaricomycotina</taxon>
        <taxon>Agaricomycetes</taxon>
        <taxon>Polyporales</taxon>
        <taxon>Cerrenaceae</taxon>
        <taxon>Cerrena</taxon>
    </lineage>
</organism>
<feature type="compositionally biased region" description="Low complexity" evidence="1">
    <location>
        <begin position="417"/>
        <end position="428"/>
    </location>
</feature>
<dbReference type="AlphaFoldDB" id="A0AAW0G272"/>
<feature type="compositionally biased region" description="Basic and acidic residues" evidence="1">
    <location>
        <begin position="405"/>
        <end position="415"/>
    </location>
</feature>
<sequence>MSLQEVRTPLSHLNSFSDYDTLSEVREATDSPTPLSELLHDPIALKSLIGHKKVRRASEAGSSRERSEKTREGRRKEKDREKDSDATSILTLVLAEEERQAHHLKALLRNTGERLESEMRRADSAEKRAFAAESQAREVMTRLSRAETTQHSSELEVVRLREELAGSRAQLDSLDRELRRAQNDVVRLERAKSESERNAAEERDNARRAQHALREWQAREEGRQEGRELELMRRYNDGRDDGFEDGRNEGYDAGHTEGFDEGHEEGYAEGRQEGYNAGRLAGFEEGKNVGWSEGFQEGLDRGRKEERENALRAFDKFVAAEFENKSVSSYSDDRTRDWVHTIRSRAHSLERSSRESPFHGQNDPLPDEPTITGHHPPAPRRDLPPTPGSVQGLNNNNQVPADPEPFLRRSERDQEQSAARARSPSVRSQRGERATSPIPAWLHRRPNTTGQGSRAMSPLPPLPLQY</sequence>
<evidence type="ECO:0000313" key="2">
    <source>
        <dbReference type="EMBL" id="KAK7687116.1"/>
    </source>
</evidence>
<accession>A0AAW0G272</accession>
<keyword evidence="3" id="KW-1185">Reference proteome</keyword>
<feature type="compositionally biased region" description="Polar residues" evidence="1">
    <location>
        <begin position="388"/>
        <end position="399"/>
    </location>
</feature>
<feature type="compositionally biased region" description="Basic and acidic residues" evidence="1">
    <location>
        <begin position="56"/>
        <end position="85"/>
    </location>
</feature>
<evidence type="ECO:0000313" key="3">
    <source>
        <dbReference type="Proteomes" id="UP001385951"/>
    </source>
</evidence>
<feature type="region of interest" description="Disordered" evidence="1">
    <location>
        <begin position="345"/>
        <end position="466"/>
    </location>
</feature>
<reference evidence="2 3" key="1">
    <citation type="submission" date="2022-09" db="EMBL/GenBank/DDBJ databases">
        <authorList>
            <person name="Palmer J.M."/>
        </authorList>
    </citation>
    <scope>NUCLEOTIDE SEQUENCE [LARGE SCALE GENOMIC DNA]</scope>
    <source>
        <strain evidence="2 3">DSM 7382</strain>
    </source>
</reference>
<dbReference type="Proteomes" id="UP001385951">
    <property type="component" value="Unassembled WGS sequence"/>
</dbReference>
<feature type="compositionally biased region" description="Basic and acidic residues" evidence="1">
    <location>
        <begin position="347"/>
        <end position="357"/>
    </location>
</feature>
<dbReference type="EMBL" id="JASBNA010000014">
    <property type="protein sequence ID" value="KAK7687116.1"/>
    <property type="molecule type" value="Genomic_DNA"/>
</dbReference>
<feature type="region of interest" description="Disordered" evidence="1">
    <location>
        <begin position="236"/>
        <end position="305"/>
    </location>
</feature>
<name>A0AAW0G272_9APHY</name>
<proteinExistence type="predicted"/>
<feature type="region of interest" description="Disordered" evidence="1">
    <location>
        <begin position="50"/>
        <end position="86"/>
    </location>
</feature>
<protein>
    <recommendedName>
        <fullName evidence="4">Essential protein Yae1 N-terminal domain-containing protein</fullName>
    </recommendedName>
</protein>
<feature type="region of interest" description="Disordered" evidence="1">
    <location>
        <begin position="189"/>
        <end position="210"/>
    </location>
</feature>